<dbReference type="PANTHER" id="PTHR47424:SF9">
    <property type="entry name" value="TAH-2"/>
    <property type="match status" value="1"/>
</dbReference>
<dbReference type="GO" id="GO:0000435">
    <property type="term" value="P:positive regulation of transcription from RNA polymerase II promoter by galactose"/>
    <property type="evidence" value="ECO:0007669"/>
    <property type="project" value="TreeGrafter"/>
</dbReference>
<dbReference type="HOGENOM" id="CLU_010170_0_0_1"/>
<dbReference type="STRING" id="692275.M3DAI7"/>
<evidence type="ECO:0000256" key="4">
    <source>
        <dbReference type="ARBA" id="ARBA00023242"/>
    </source>
</evidence>
<dbReference type="GO" id="GO:0005634">
    <property type="term" value="C:nucleus"/>
    <property type="evidence" value="ECO:0007669"/>
    <property type="project" value="TreeGrafter"/>
</dbReference>
<dbReference type="RefSeq" id="XP_016762995.1">
    <property type="nucleotide sequence ID" value="XM_016907531.1"/>
</dbReference>
<keyword evidence="3" id="KW-0804">Transcription</keyword>
<reference evidence="7 8" key="1">
    <citation type="journal article" date="2012" name="PLoS Pathog.">
        <title>Diverse lifestyles and strategies of plant pathogenesis encoded in the genomes of eighteen Dothideomycetes fungi.</title>
        <authorList>
            <person name="Ohm R.A."/>
            <person name="Feau N."/>
            <person name="Henrissat B."/>
            <person name="Schoch C.L."/>
            <person name="Horwitz B.A."/>
            <person name="Barry K.W."/>
            <person name="Condon B.J."/>
            <person name="Copeland A.C."/>
            <person name="Dhillon B."/>
            <person name="Glaser F."/>
            <person name="Hesse C.N."/>
            <person name="Kosti I."/>
            <person name="LaButti K."/>
            <person name="Lindquist E.A."/>
            <person name="Lucas S."/>
            <person name="Salamov A.A."/>
            <person name="Bradshaw R.E."/>
            <person name="Ciuffetti L."/>
            <person name="Hamelin R.C."/>
            <person name="Kema G.H.J."/>
            <person name="Lawrence C."/>
            <person name="Scott J.A."/>
            <person name="Spatafora J.W."/>
            <person name="Turgeon B.G."/>
            <person name="de Wit P.J.G.M."/>
            <person name="Zhong S."/>
            <person name="Goodwin S.B."/>
            <person name="Grigoriev I.V."/>
        </authorList>
    </citation>
    <scope>NUCLEOTIDE SEQUENCE [LARGE SCALE GENOMIC DNA]</scope>
    <source>
        <strain evidence="7 8">SO2202</strain>
    </source>
</reference>
<dbReference type="PANTHER" id="PTHR47424">
    <property type="entry name" value="REGULATORY PROTEIN GAL4"/>
    <property type="match status" value="1"/>
</dbReference>
<dbReference type="EMBL" id="KB456261">
    <property type="protein sequence ID" value="EMF14874.1"/>
    <property type="molecule type" value="Genomic_DNA"/>
</dbReference>
<keyword evidence="2" id="KW-0805">Transcription regulation</keyword>
<dbReference type="SMART" id="SM00066">
    <property type="entry name" value="GAL4"/>
    <property type="match status" value="1"/>
</dbReference>
<sequence length="654" mass="71886">MSMTGRTRCSQACEECKRRKERCDGKFPCMLCVRRGRIEACHYIQSQSQAHNGPRVQKRRRSTTVTTTTTITNIHAAAAVVGGRDHSHDSVSVVSVATRSTPHAAVGRQPVFTGESGTLTFLRAVGSCVEDAVPSHTFAAGCRNQYLVEDMPPIQCSHAMLSISDEDRNELAHFYLSSTTGIFDMFDSGEVLEAVTCWDYSSVEEVTCSMGDATTRLILAIGAQGRGGVGDSELGEQLFLDAQKMAMRHMLEPSTLPFVQVSTLLALYLFFVCRRTVAYTHLGIAIRAAENIGLHQFDVISSLPEKDQLKNLRAWKCLRILDLSSCASLGRTLGTHSSADGDFSMQASFSRIEHGALAAQIDSAGMQLCNIAETILVQVYEVDSLTTQLAYQISQELRAWTHHLPDILVPGTGREIDLDANMPEALCLNALTGAYYWTIQLLTRPFLLAAVRSKQQQQQQQQNTASVQSGPNPDHQPFIDACINSAFRCLDVTIKLTQYQSLPKRLFLANNTTLASALVLGLAFFGDYDQHFPLESGLHKALIFLRHMEVDAQAQHYATIVSDLLDAGKCYVEKRSKEKLESRSVEVEMIFGSVHEKHEGRSSHENHSKEELSSSSLWSVAPDEHRGSSGGAFNTGDCIGAFCGWQFDGDGVST</sequence>
<proteinExistence type="predicted"/>
<dbReference type="InterPro" id="IPR007219">
    <property type="entry name" value="XnlR_reg_dom"/>
</dbReference>
<feature type="domain" description="Zn(2)-C6 fungal-type" evidence="6">
    <location>
        <begin position="12"/>
        <end position="43"/>
    </location>
</feature>
<gene>
    <name evidence="7" type="ORF">SEPMUDRAFT_153830</name>
</gene>
<feature type="compositionally biased region" description="Basic and acidic residues" evidence="5">
    <location>
        <begin position="596"/>
        <end position="612"/>
    </location>
</feature>
<evidence type="ECO:0000313" key="7">
    <source>
        <dbReference type="EMBL" id="EMF14874.1"/>
    </source>
</evidence>
<dbReference type="GO" id="GO:0008270">
    <property type="term" value="F:zinc ion binding"/>
    <property type="evidence" value="ECO:0007669"/>
    <property type="project" value="InterPro"/>
</dbReference>
<keyword evidence="1" id="KW-0479">Metal-binding</keyword>
<evidence type="ECO:0000259" key="6">
    <source>
        <dbReference type="PROSITE" id="PS50048"/>
    </source>
</evidence>
<dbReference type="InterPro" id="IPR051127">
    <property type="entry name" value="Fungal_SecMet_Regulators"/>
</dbReference>
<dbReference type="PROSITE" id="PS00463">
    <property type="entry name" value="ZN2_CY6_FUNGAL_1"/>
    <property type="match status" value="1"/>
</dbReference>
<dbReference type="PROSITE" id="PS50048">
    <property type="entry name" value="ZN2_CY6_FUNGAL_2"/>
    <property type="match status" value="1"/>
</dbReference>
<dbReference type="GeneID" id="27904668"/>
<dbReference type="GO" id="GO:0000978">
    <property type="term" value="F:RNA polymerase II cis-regulatory region sequence-specific DNA binding"/>
    <property type="evidence" value="ECO:0007669"/>
    <property type="project" value="TreeGrafter"/>
</dbReference>
<dbReference type="OrthoDB" id="47007at2759"/>
<dbReference type="Proteomes" id="UP000016931">
    <property type="component" value="Unassembled WGS sequence"/>
</dbReference>
<organism evidence="7 8">
    <name type="scientific">Sphaerulina musiva (strain SO2202)</name>
    <name type="common">Poplar stem canker fungus</name>
    <name type="synonym">Septoria musiva</name>
    <dbReference type="NCBI Taxonomy" id="692275"/>
    <lineage>
        <taxon>Eukaryota</taxon>
        <taxon>Fungi</taxon>
        <taxon>Dikarya</taxon>
        <taxon>Ascomycota</taxon>
        <taxon>Pezizomycotina</taxon>
        <taxon>Dothideomycetes</taxon>
        <taxon>Dothideomycetidae</taxon>
        <taxon>Mycosphaerellales</taxon>
        <taxon>Mycosphaerellaceae</taxon>
        <taxon>Sphaerulina</taxon>
    </lineage>
</organism>
<dbReference type="Gene3D" id="4.10.240.10">
    <property type="entry name" value="Zn(2)-C6 fungal-type DNA-binding domain"/>
    <property type="match status" value="1"/>
</dbReference>
<dbReference type="eggNOG" id="ENOG502QVYJ">
    <property type="taxonomic scope" value="Eukaryota"/>
</dbReference>
<keyword evidence="4" id="KW-0539">Nucleus</keyword>
<dbReference type="InterPro" id="IPR001138">
    <property type="entry name" value="Zn2Cys6_DnaBD"/>
</dbReference>
<evidence type="ECO:0000256" key="3">
    <source>
        <dbReference type="ARBA" id="ARBA00023163"/>
    </source>
</evidence>
<feature type="region of interest" description="Disordered" evidence="5">
    <location>
        <begin position="596"/>
        <end position="623"/>
    </location>
</feature>
<evidence type="ECO:0000256" key="5">
    <source>
        <dbReference type="SAM" id="MobiDB-lite"/>
    </source>
</evidence>
<evidence type="ECO:0000256" key="2">
    <source>
        <dbReference type="ARBA" id="ARBA00023015"/>
    </source>
</evidence>
<accession>M3DAI7</accession>
<keyword evidence="8" id="KW-1185">Reference proteome</keyword>
<dbReference type="GO" id="GO:0000981">
    <property type="term" value="F:DNA-binding transcription factor activity, RNA polymerase II-specific"/>
    <property type="evidence" value="ECO:0007669"/>
    <property type="project" value="InterPro"/>
</dbReference>
<evidence type="ECO:0000256" key="1">
    <source>
        <dbReference type="ARBA" id="ARBA00022723"/>
    </source>
</evidence>
<dbReference type="Pfam" id="PF04082">
    <property type="entry name" value="Fungal_trans"/>
    <property type="match status" value="1"/>
</dbReference>
<dbReference type="GO" id="GO:0006351">
    <property type="term" value="P:DNA-templated transcription"/>
    <property type="evidence" value="ECO:0007669"/>
    <property type="project" value="InterPro"/>
</dbReference>
<dbReference type="OMA" id="IHRKDAN"/>
<dbReference type="Pfam" id="PF00172">
    <property type="entry name" value="Zn_clus"/>
    <property type="match status" value="1"/>
</dbReference>
<dbReference type="CDD" id="cd00067">
    <property type="entry name" value="GAL4"/>
    <property type="match status" value="1"/>
</dbReference>
<dbReference type="AlphaFoldDB" id="M3DAI7"/>
<protein>
    <recommendedName>
        <fullName evidence="6">Zn(2)-C6 fungal-type domain-containing protein</fullName>
    </recommendedName>
</protein>
<name>M3DAI7_SPHMS</name>
<dbReference type="CDD" id="cd12148">
    <property type="entry name" value="fungal_TF_MHR"/>
    <property type="match status" value="1"/>
</dbReference>
<evidence type="ECO:0000313" key="8">
    <source>
        <dbReference type="Proteomes" id="UP000016931"/>
    </source>
</evidence>
<dbReference type="SUPFAM" id="SSF57701">
    <property type="entry name" value="Zn2/Cys6 DNA-binding domain"/>
    <property type="match status" value="1"/>
</dbReference>
<dbReference type="SMART" id="SM00906">
    <property type="entry name" value="Fungal_trans"/>
    <property type="match status" value="1"/>
</dbReference>
<dbReference type="InterPro" id="IPR036864">
    <property type="entry name" value="Zn2-C6_fun-type_DNA-bd_sf"/>
</dbReference>